<organism evidence="1 2">
    <name type="scientific">Asparagus officinalis</name>
    <name type="common">Garden asparagus</name>
    <dbReference type="NCBI Taxonomy" id="4686"/>
    <lineage>
        <taxon>Eukaryota</taxon>
        <taxon>Viridiplantae</taxon>
        <taxon>Streptophyta</taxon>
        <taxon>Embryophyta</taxon>
        <taxon>Tracheophyta</taxon>
        <taxon>Spermatophyta</taxon>
        <taxon>Magnoliopsida</taxon>
        <taxon>Liliopsida</taxon>
        <taxon>Asparagales</taxon>
        <taxon>Asparagaceae</taxon>
        <taxon>Asparagoideae</taxon>
        <taxon>Asparagus</taxon>
    </lineage>
</organism>
<gene>
    <name evidence="1" type="ORF">A4U43_C01F14310</name>
</gene>
<protein>
    <submittedName>
        <fullName evidence="1">Uncharacterized protein</fullName>
    </submittedName>
</protein>
<keyword evidence="2" id="KW-1185">Reference proteome</keyword>
<sequence>MALGWPSRISTREGKPLSIMLGGARVTPAIVRRIFIVSVKDLINGNPPVGGAPIEEPLPTTSKLVISSKSTQINRGKAILYGSKRFDSDNLETTSHLIPQAKSIGAESISTGPTPQAPNQSWDLVSQRQAPGFHSPTTPASIIPTPQEKPCISTRYLAAHQISMACLALSQQAHPLATIQRRKESISTAHLYGWSPYFLLRIFG</sequence>
<dbReference type="AlphaFoldDB" id="A0A5P1FTY0"/>
<dbReference type="Proteomes" id="UP000243459">
    <property type="component" value="Chromosome 1"/>
</dbReference>
<dbReference type="Gramene" id="ONK80140">
    <property type="protein sequence ID" value="ONK80140"/>
    <property type="gene ID" value="A4U43_C01F14310"/>
</dbReference>
<reference evidence="2" key="1">
    <citation type="journal article" date="2017" name="Nat. Commun.">
        <title>The asparagus genome sheds light on the origin and evolution of a young Y chromosome.</title>
        <authorList>
            <person name="Harkess A."/>
            <person name="Zhou J."/>
            <person name="Xu C."/>
            <person name="Bowers J.E."/>
            <person name="Van der Hulst R."/>
            <person name="Ayyampalayam S."/>
            <person name="Mercati F."/>
            <person name="Riccardi P."/>
            <person name="McKain M.R."/>
            <person name="Kakrana A."/>
            <person name="Tang H."/>
            <person name="Ray J."/>
            <person name="Groenendijk J."/>
            <person name="Arikit S."/>
            <person name="Mathioni S.M."/>
            <person name="Nakano M."/>
            <person name="Shan H."/>
            <person name="Telgmann-Rauber A."/>
            <person name="Kanno A."/>
            <person name="Yue Z."/>
            <person name="Chen H."/>
            <person name="Li W."/>
            <person name="Chen Y."/>
            <person name="Xu X."/>
            <person name="Zhang Y."/>
            <person name="Luo S."/>
            <person name="Chen H."/>
            <person name="Gao J."/>
            <person name="Mao Z."/>
            <person name="Pires J.C."/>
            <person name="Luo M."/>
            <person name="Kudrna D."/>
            <person name="Wing R.A."/>
            <person name="Meyers B.C."/>
            <person name="Yi K."/>
            <person name="Kong H."/>
            <person name="Lavrijsen P."/>
            <person name="Sunseri F."/>
            <person name="Falavigna A."/>
            <person name="Ye Y."/>
            <person name="Leebens-Mack J.H."/>
            <person name="Chen G."/>
        </authorList>
    </citation>
    <scope>NUCLEOTIDE SEQUENCE [LARGE SCALE GENOMIC DNA]</scope>
    <source>
        <strain evidence="2">cv. DH0086</strain>
    </source>
</reference>
<name>A0A5P1FTY0_ASPOF</name>
<proteinExistence type="predicted"/>
<evidence type="ECO:0000313" key="1">
    <source>
        <dbReference type="EMBL" id="ONK80140.1"/>
    </source>
</evidence>
<evidence type="ECO:0000313" key="2">
    <source>
        <dbReference type="Proteomes" id="UP000243459"/>
    </source>
</evidence>
<accession>A0A5P1FTY0</accession>
<dbReference type="EMBL" id="CM007381">
    <property type="protein sequence ID" value="ONK80140.1"/>
    <property type="molecule type" value="Genomic_DNA"/>
</dbReference>